<gene>
    <name evidence="1" type="ORF">RGR602_CH02627</name>
</gene>
<organism evidence="1 2">
    <name type="scientific">Rhizobium gallicum bv. gallicum R602sp</name>
    <dbReference type="NCBI Taxonomy" id="1041138"/>
    <lineage>
        <taxon>Bacteria</taxon>
        <taxon>Pseudomonadati</taxon>
        <taxon>Pseudomonadota</taxon>
        <taxon>Alphaproteobacteria</taxon>
        <taxon>Hyphomicrobiales</taxon>
        <taxon>Rhizobiaceae</taxon>
        <taxon>Rhizobium/Agrobacterium group</taxon>
        <taxon>Rhizobium</taxon>
    </lineage>
</organism>
<dbReference type="Proteomes" id="UP000031368">
    <property type="component" value="Chromosome"/>
</dbReference>
<evidence type="ECO:0000313" key="2">
    <source>
        <dbReference type="Proteomes" id="UP000031368"/>
    </source>
</evidence>
<dbReference type="AlphaFoldDB" id="A0A0B4X642"/>
<sequence>MAVPPMSLRVPEPSARSTTMLMKPLFRGAQAQALARGTICRMKKTSPDLY</sequence>
<keyword evidence="2" id="KW-1185">Reference proteome</keyword>
<protein>
    <submittedName>
        <fullName evidence="1">Uncharacterized protein</fullName>
    </submittedName>
</protein>
<name>A0A0B4X642_9HYPH</name>
<dbReference type="EMBL" id="CP006877">
    <property type="protein sequence ID" value="AJD41947.1"/>
    <property type="molecule type" value="Genomic_DNA"/>
</dbReference>
<dbReference type="KEGG" id="rga:RGR602_CH02627"/>
<reference evidence="1 2" key="1">
    <citation type="submission" date="2013-11" db="EMBL/GenBank/DDBJ databases">
        <title>Complete genome sequence of Rhizobium gallicum bv. gallicum R602.</title>
        <authorList>
            <person name="Bustos P."/>
            <person name="Santamaria R.I."/>
            <person name="Lozano L."/>
            <person name="Acosta J.L."/>
            <person name="Ormeno-Orrillo E."/>
            <person name="Rogel M.A."/>
            <person name="Romero D."/>
            <person name="Cevallos M.A."/>
            <person name="Martinez-Romero E."/>
            <person name="Gonzalez V."/>
        </authorList>
    </citation>
    <scope>NUCLEOTIDE SEQUENCE [LARGE SCALE GENOMIC DNA]</scope>
    <source>
        <strain evidence="1 2">R602</strain>
    </source>
</reference>
<accession>A0A0B4X642</accession>
<proteinExistence type="predicted"/>
<dbReference type="HOGENOM" id="CLU_3121899_0_0_5"/>
<evidence type="ECO:0000313" key="1">
    <source>
        <dbReference type="EMBL" id="AJD41947.1"/>
    </source>
</evidence>